<organism evidence="1 2">
    <name type="scientific">Lupinus albus</name>
    <name type="common">White lupine</name>
    <name type="synonym">Lupinus termis</name>
    <dbReference type="NCBI Taxonomy" id="3870"/>
    <lineage>
        <taxon>Eukaryota</taxon>
        <taxon>Viridiplantae</taxon>
        <taxon>Streptophyta</taxon>
        <taxon>Embryophyta</taxon>
        <taxon>Tracheophyta</taxon>
        <taxon>Spermatophyta</taxon>
        <taxon>Magnoliopsida</taxon>
        <taxon>eudicotyledons</taxon>
        <taxon>Gunneridae</taxon>
        <taxon>Pentapetalae</taxon>
        <taxon>rosids</taxon>
        <taxon>fabids</taxon>
        <taxon>Fabales</taxon>
        <taxon>Fabaceae</taxon>
        <taxon>Papilionoideae</taxon>
        <taxon>50 kb inversion clade</taxon>
        <taxon>genistoids sensu lato</taxon>
        <taxon>core genistoids</taxon>
        <taxon>Genisteae</taxon>
        <taxon>Lupinus</taxon>
    </lineage>
</organism>
<accession>A0A6A4NMJ7</accession>
<sequence length="70" mass="7606">MRMFHSGSQPIVLSVAQFGVGIDYFFDKVVLVVNNLNHATTTTETRGAGNNSIHHIGRTITTFLGEATTL</sequence>
<dbReference type="AlphaFoldDB" id="A0A6A4NMJ7"/>
<dbReference type="Proteomes" id="UP000447434">
    <property type="component" value="Chromosome 21"/>
</dbReference>
<gene>
    <name evidence="1" type="ORF">Lalb_Chr21g0315961</name>
</gene>
<evidence type="ECO:0000313" key="2">
    <source>
        <dbReference type="Proteomes" id="UP000447434"/>
    </source>
</evidence>
<evidence type="ECO:0000313" key="1">
    <source>
        <dbReference type="EMBL" id="KAE9590091.1"/>
    </source>
</evidence>
<comment type="caution">
    <text evidence="1">The sequence shown here is derived from an EMBL/GenBank/DDBJ whole genome shotgun (WGS) entry which is preliminary data.</text>
</comment>
<keyword evidence="2" id="KW-1185">Reference proteome</keyword>
<proteinExistence type="predicted"/>
<dbReference type="EMBL" id="WOCE01000021">
    <property type="protein sequence ID" value="KAE9590091.1"/>
    <property type="molecule type" value="Genomic_DNA"/>
</dbReference>
<name>A0A6A4NMJ7_LUPAL</name>
<protein>
    <submittedName>
        <fullName evidence="1">Uncharacterized protein</fullName>
    </submittedName>
</protein>
<reference evidence="2" key="1">
    <citation type="journal article" date="2020" name="Nat. Commun.">
        <title>Genome sequence of the cluster root forming white lupin.</title>
        <authorList>
            <person name="Hufnagel B."/>
            <person name="Marques A."/>
            <person name="Soriano A."/>
            <person name="Marques L."/>
            <person name="Divol F."/>
            <person name="Doumas P."/>
            <person name="Sallet E."/>
            <person name="Mancinotti D."/>
            <person name="Carrere S."/>
            <person name="Marande W."/>
            <person name="Arribat S."/>
            <person name="Keller J."/>
            <person name="Huneau C."/>
            <person name="Blein T."/>
            <person name="Aime D."/>
            <person name="Laguerre M."/>
            <person name="Taylor J."/>
            <person name="Schubert V."/>
            <person name="Nelson M."/>
            <person name="Geu-Flores F."/>
            <person name="Crespi M."/>
            <person name="Gallardo-Guerrero K."/>
            <person name="Delaux P.-M."/>
            <person name="Salse J."/>
            <person name="Berges H."/>
            <person name="Guyot R."/>
            <person name="Gouzy J."/>
            <person name="Peret B."/>
        </authorList>
    </citation>
    <scope>NUCLEOTIDE SEQUENCE [LARGE SCALE GENOMIC DNA]</scope>
    <source>
        <strain evidence="2">cv. Amiga</strain>
    </source>
</reference>